<dbReference type="SUPFAM" id="SSF64288">
    <property type="entry name" value="Chorismate lyase-like"/>
    <property type="match status" value="1"/>
</dbReference>
<dbReference type="EMBL" id="JAVMBO010000017">
    <property type="protein sequence ID" value="MDS1310997.1"/>
    <property type="molecule type" value="Genomic_DNA"/>
</dbReference>
<dbReference type="EC" id="4.1.3.40" evidence="4"/>
<keyword evidence="3 4" id="KW-0456">Lyase</keyword>
<keyword evidence="6" id="KW-1185">Reference proteome</keyword>
<evidence type="ECO:0000256" key="4">
    <source>
        <dbReference type="HAMAP-Rule" id="MF_01632"/>
    </source>
</evidence>
<evidence type="ECO:0000256" key="3">
    <source>
        <dbReference type="ARBA" id="ARBA00023239"/>
    </source>
</evidence>
<comment type="caution">
    <text evidence="4">Lacks conserved residue(s) required for the propagation of feature annotation.</text>
</comment>
<dbReference type="InterPro" id="IPR007440">
    <property type="entry name" value="Chorismate--pyruvate_lyase"/>
</dbReference>
<dbReference type="PANTHER" id="PTHR38683:SF1">
    <property type="entry name" value="CHORISMATE PYRUVATE-LYASE"/>
    <property type="match status" value="1"/>
</dbReference>
<comment type="similarity">
    <text evidence="4">Belongs to the UbiC family.</text>
</comment>
<dbReference type="RefSeq" id="WP_200202279.1">
    <property type="nucleotide sequence ID" value="NZ_JAVMBO010000017.1"/>
</dbReference>
<accession>A0ABU2HIW2</accession>
<keyword evidence="4" id="KW-0670">Pyruvate</keyword>
<comment type="pathway">
    <text evidence="4">Cofactor biosynthesis; ubiquinone biosynthesis.</text>
</comment>
<dbReference type="Proteomes" id="UP001267407">
    <property type="component" value="Unassembled WGS sequence"/>
</dbReference>
<gene>
    <name evidence="4" type="primary">ubiC</name>
    <name evidence="5" type="ORF">RKA07_12925</name>
</gene>
<dbReference type="PANTHER" id="PTHR38683">
    <property type="entry name" value="CHORISMATE PYRUVATE-LYASE"/>
    <property type="match status" value="1"/>
</dbReference>
<sequence>MPLRAFDIESFADRPGTAIPPTNWYSSFAAAGLRNPEVHGPASYWLKVEGSFTRALQKQCVSSFHVEVQREGFATPTLEEARRLGIPFRQLAWIREVRLCGDGEPWVLARTVIPLACLKGEGRRLLNLGSKPLGAFLFGSRDWQRGPLETGLCTAPSRAGQSEPELARRSLFSNKQSALLVGEYLLPVLYRGN</sequence>
<feature type="binding site" evidence="4">
    <location>
        <position position="183"/>
    </location>
    <ligand>
        <name>substrate</name>
    </ligand>
</feature>
<organism evidence="5 6">
    <name type="scientific">Marinobacter xiaoshiensis</name>
    <dbReference type="NCBI Taxonomy" id="3073652"/>
    <lineage>
        <taxon>Bacteria</taxon>
        <taxon>Pseudomonadati</taxon>
        <taxon>Pseudomonadota</taxon>
        <taxon>Gammaproteobacteria</taxon>
        <taxon>Pseudomonadales</taxon>
        <taxon>Marinobacteraceae</taxon>
        <taxon>Marinobacter</taxon>
    </lineage>
</organism>
<evidence type="ECO:0000313" key="5">
    <source>
        <dbReference type="EMBL" id="MDS1310997.1"/>
    </source>
</evidence>
<keyword evidence="1 4" id="KW-0963">Cytoplasm</keyword>
<evidence type="ECO:0000256" key="1">
    <source>
        <dbReference type="ARBA" id="ARBA00022490"/>
    </source>
</evidence>
<dbReference type="GO" id="GO:0008813">
    <property type="term" value="F:chorismate lyase activity"/>
    <property type="evidence" value="ECO:0007669"/>
    <property type="project" value="UniProtKB-EC"/>
</dbReference>
<dbReference type="Pfam" id="PF04345">
    <property type="entry name" value="Chor_lyase"/>
    <property type="match status" value="1"/>
</dbReference>
<comment type="subcellular location">
    <subcellularLocation>
        <location evidence="4">Cytoplasm</location>
    </subcellularLocation>
</comment>
<comment type="caution">
    <text evidence="5">The sequence shown here is derived from an EMBL/GenBank/DDBJ whole genome shotgun (WGS) entry which is preliminary data.</text>
</comment>
<reference evidence="5" key="1">
    <citation type="submission" date="2023-09" db="EMBL/GenBank/DDBJ databases">
        <title>Marinobacter sediminicola sp. nov. and Marinobacter maritimum sp. nov., isolated from marine sediment.</title>
        <authorList>
            <person name="An J."/>
        </authorList>
    </citation>
    <scope>NUCLEOTIDE SEQUENCE</scope>
    <source>
        <strain evidence="5">F60267</strain>
    </source>
</reference>
<dbReference type="HAMAP" id="MF_01632">
    <property type="entry name" value="UbiC"/>
    <property type="match status" value="1"/>
</dbReference>
<evidence type="ECO:0000256" key="2">
    <source>
        <dbReference type="ARBA" id="ARBA00022688"/>
    </source>
</evidence>
<dbReference type="Gene3D" id="3.40.1410.10">
    <property type="entry name" value="Chorismate lyase-like"/>
    <property type="match status" value="1"/>
</dbReference>
<comment type="catalytic activity">
    <reaction evidence="4">
        <text>chorismate = 4-hydroxybenzoate + pyruvate</text>
        <dbReference type="Rhea" id="RHEA:16505"/>
        <dbReference type="ChEBI" id="CHEBI:15361"/>
        <dbReference type="ChEBI" id="CHEBI:17879"/>
        <dbReference type="ChEBI" id="CHEBI:29748"/>
        <dbReference type="EC" id="4.1.3.40"/>
    </reaction>
</comment>
<feature type="binding site" evidence="4">
    <location>
        <position position="95"/>
    </location>
    <ligand>
        <name>substrate</name>
    </ligand>
</feature>
<keyword evidence="2 4" id="KW-0831">Ubiquinone biosynthesis</keyword>
<evidence type="ECO:0000313" key="6">
    <source>
        <dbReference type="Proteomes" id="UP001267407"/>
    </source>
</evidence>
<proteinExistence type="inferred from homology"/>
<dbReference type="InterPro" id="IPR028978">
    <property type="entry name" value="Chorismate_lyase_/UTRA_dom_sf"/>
</dbReference>
<feature type="binding site" evidence="4">
    <location>
        <position position="133"/>
    </location>
    <ligand>
        <name>substrate</name>
    </ligand>
</feature>
<protein>
    <recommendedName>
        <fullName evidence="4">Probable chorismate pyruvate-lyase</fullName>
        <shortName evidence="4">CL</shortName>
        <shortName evidence="4">CPL</shortName>
        <ecNumber evidence="4">4.1.3.40</ecNumber>
    </recommendedName>
</protein>
<name>A0ABU2HIW2_9GAMM</name>
<comment type="function">
    <text evidence="4">Removes the pyruvyl group from chorismate, with concomitant aromatization of the ring, to provide 4-hydroxybenzoate (4HB) for the ubiquinone pathway.</text>
</comment>